<dbReference type="InterPro" id="IPR010099">
    <property type="entry name" value="SDR39U1"/>
</dbReference>
<accession>A0ABV5Z656</accession>
<evidence type="ECO:0000259" key="3">
    <source>
        <dbReference type="Pfam" id="PF08338"/>
    </source>
</evidence>
<dbReference type="NCBIfam" id="TIGR01777">
    <property type="entry name" value="yfcH"/>
    <property type="match status" value="1"/>
</dbReference>
<dbReference type="Pfam" id="PF08338">
    <property type="entry name" value="DUF1731"/>
    <property type="match status" value="1"/>
</dbReference>
<dbReference type="RefSeq" id="WP_380569986.1">
    <property type="nucleotide sequence ID" value="NZ_JBHMAH010000010.1"/>
</dbReference>
<evidence type="ECO:0000313" key="5">
    <source>
        <dbReference type="Proteomes" id="UP001589740"/>
    </source>
</evidence>
<dbReference type="PANTHER" id="PTHR11092">
    <property type="entry name" value="SUGAR NUCLEOTIDE EPIMERASE RELATED"/>
    <property type="match status" value="1"/>
</dbReference>
<dbReference type="SUPFAM" id="SSF51735">
    <property type="entry name" value="NAD(P)-binding Rossmann-fold domains"/>
    <property type="match status" value="1"/>
</dbReference>
<comment type="caution">
    <text evidence="4">The sequence shown here is derived from an EMBL/GenBank/DDBJ whole genome shotgun (WGS) entry which is preliminary data.</text>
</comment>
<keyword evidence="5" id="KW-1185">Reference proteome</keyword>
<evidence type="ECO:0000313" key="4">
    <source>
        <dbReference type="EMBL" id="MFB9860405.1"/>
    </source>
</evidence>
<dbReference type="Pfam" id="PF01370">
    <property type="entry name" value="Epimerase"/>
    <property type="match status" value="1"/>
</dbReference>
<feature type="domain" description="DUF1731" evidence="3">
    <location>
        <begin position="255"/>
        <end position="301"/>
    </location>
</feature>
<comment type="similarity">
    <text evidence="1">Belongs to the NAD(P)-dependent epimerase/dehydratase family. SDR39U1 subfamily.</text>
</comment>
<protein>
    <submittedName>
        <fullName evidence="4">TIGR01777 family oxidoreductase</fullName>
    </submittedName>
</protein>
<evidence type="ECO:0000259" key="2">
    <source>
        <dbReference type="Pfam" id="PF01370"/>
    </source>
</evidence>
<name>A0ABV5Z656_9STAP</name>
<organism evidence="4 5">
    <name type="scientific">Salinicoccus siamensis</name>
    <dbReference type="NCBI Taxonomy" id="381830"/>
    <lineage>
        <taxon>Bacteria</taxon>
        <taxon>Bacillati</taxon>
        <taxon>Bacillota</taxon>
        <taxon>Bacilli</taxon>
        <taxon>Bacillales</taxon>
        <taxon>Staphylococcaceae</taxon>
        <taxon>Salinicoccus</taxon>
    </lineage>
</organism>
<evidence type="ECO:0000256" key="1">
    <source>
        <dbReference type="ARBA" id="ARBA00009353"/>
    </source>
</evidence>
<sequence length="304" mass="34595">MNVLITGGSGFVGSRLTKILREENDHVYILTRSDRKSEHPFVHFIKYNPDDPSDDRWMQELPLKVDIIYNLAGASLQEKWTDSHKTAIYESRMKVTRMLRMWAEQAEITPQVLVNASAIGYYPVSEKVQYDEGDAFAEHDFLSEVVVAWEAEAKKFEDLGTRTVFTRFGLILDKDEGALPQMALPYKMGVGGPIGSGNQWYSWIHIEDLLNALLFVGVHSEISGPVNLTAPMPLRQKHFSKYLSTALGKPDFFHTPSFLIEKLLGEQSMLILKGQYVLPEVLMENDFKFLFPTLEIALEDLYGQ</sequence>
<dbReference type="InterPro" id="IPR013549">
    <property type="entry name" value="DUF1731"/>
</dbReference>
<proteinExistence type="inferred from homology"/>
<dbReference type="InterPro" id="IPR036291">
    <property type="entry name" value="NAD(P)-bd_dom_sf"/>
</dbReference>
<feature type="domain" description="NAD-dependent epimerase/dehydratase" evidence="2">
    <location>
        <begin position="3"/>
        <end position="219"/>
    </location>
</feature>
<dbReference type="EMBL" id="JBHMAH010000010">
    <property type="protein sequence ID" value="MFB9860405.1"/>
    <property type="molecule type" value="Genomic_DNA"/>
</dbReference>
<reference evidence="4 5" key="1">
    <citation type="submission" date="2024-09" db="EMBL/GenBank/DDBJ databases">
        <authorList>
            <person name="Sun Q."/>
            <person name="Mori K."/>
        </authorList>
    </citation>
    <scope>NUCLEOTIDE SEQUENCE [LARGE SCALE GENOMIC DNA]</scope>
    <source>
        <strain evidence="4 5">JCM 12822</strain>
    </source>
</reference>
<dbReference type="Proteomes" id="UP001589740">
    <property type="component" value="Unassembled WGS sequence"/>
</dbReference>
<dbReference type="InterPro" id="IPR001509">
    <property type="entry name" value="Epimerase_deHydtase"/>
</dbReference>
<dbReference type="Gene3D" id="3.40.50.720">
    <property type="entry name" value="NAD(P)-binding Rossmann-like Domain"/>
    <property type="match status" value="1"/>
</dbReference>
<gene>
    <name evidence="4" type="ORF">ACFFLE_04700</name>
</gene>
<dbReference type="PANTHER" id="PTHR11092:SF0">
    <property type="entry name" value="EPIMERASE FAMILY PROTEIN SDR39U1"/>
    <property type="match status" value="1"/>
</dbReference>